<dbReference type="AlphaFoldDB" id="A0A9Y2JZC4"/>
<proteinExistence type="predicted"/>
<gene>
    <name evidence="2" type="ORF">QRX60_18580</name>
</gene>
<name>A0A9Y2JZC4_9PSEU</name>
<evidence type="ECO:0000256" key="1">
    <source>
        <dbReference type="SAM" id="MobiDB-lite"/>
    </source>
</evidence>
<dbReference type="KEGG" id="amog:QRX60_18580"/>
<reference evidence="2 3" key="1">
    <citation type="submission" date="2023-06" db="EMBL/GenBank/DDBJ databases">
        <authorList>
            <person name="Oyuntsetseg B."/>
            <person name="Kim S.B."/>
        </authorList>
    </citation>
    <scope>NUCLEOTIDE SEQUENCE [LARGE SCALE GENOMIC DNA]</scope>
    <source>
        <strain evidence="2 3">4-36</strain>
    </source>
</reference>
<protein>
    <submittedName>
        <fullName evidence="2">Uncharacterized protein</fullName>
    </submittedName>
</protein>
<dbReference type="Proteomes" id="UP001239397">
    <property type="component" value="Chromosome"/>
</dbReference>
<dbReference type="RefSeq" id="WP_286002030.1">
    <property type="nucleotide sequence ID" value="NZ_CP127295.1"/>
</dbReference>
<feature type="region of interest" description="Disordered" evidence="1">
    <location>
        <begin position="1"/>
        <end position="33"/>
    </location>
</feature>
<sequence>MILPGGGQRGCHPHPGDDLATVGTSVPARPGQGSLLTAECAAPVTNSRARPAVCMHEHLTKSFLFNEGIGDGQAGKTG</sequence>
<organism evidence="2 3">
    <name type="scientific">Amycolatopsis mongoliensis</name>
    <dbReference type="NCBI Taxonomy" id="715475"/>
    <lineage>
        <taxon>Bacteria</taxon>
        <taxon>Bacillati</taxon>
        <taxon>Actinomycetota</taxon>
        <taxon>Actinomycetes</taxon>
        <taxon>Pseudonocardiales</taxon>
        <taxon>Pseudonocardiaceae</taxon>
        <taxon>Amycolatopsis</taxon>
    </lineage>
</organism>
<evidence type="ECO:0000313" key="3">
    <source>
        <dbReference type="Proteomes" id="UP001239397"/>
    </source>
</evidence>
<keyword evidence="3" id="KW-1185">Reference proteome</keyword>
<accession>A0A9Y2JZC4</accession>
<dbReference type="EMBL" id="CP127295">
    <property type="protein sequence ID" value="WIY05749.1"/>
    <property type="molecule type" value="Genomic_DNA"/>
</dbReference>
<evidence type="ECO:0000313" key="2">
    <source>
        <dbReference type="EMBL" id="WIY05749.1"/>
    </source>
</evidence>